<dbReference type="Proteomes" id="UP000822184">
    <property type="component" value="Unassembled WGS sequence"/>
</dbReference>
<dbReference type="STRING" id="1520.LF65_02054"/>
<evidence type="ECO:0000313" key="4">
    <source>
        <dbReference type="EMBL" id="NMF04613.1"/>
    </source>
</evidence>
<dbReference type="Proteomes" id="UP001193748">
    <property type="component" value="Unassembled WGS sequence"/>
</dbReference>
<evidence type="ECO:0000313" key="5">
    <source>
        <dbReference type="EMBL" id="NRT88316.1"/>
    </source>
</evidence>
<protein>
    <submittedName>
        <fullName evidence="1 5">Competence protein</fullName>
    </submittedName>
    <submittedName>
        <fullName evidence="2">Late competence development ComFB family protein</fullName>
    </submittedName>
    <submittedName>
        <fullName evidence="8">Late competence development protein ComFB</fullName>
    </submittedName>
</protein>
<dbReference type="EMBL" id="JABAGD010000010">
    <property type="protein sequence ID" value="NMF04613.1"/>
    <property type="molecule type" value="Genomic_DNA"/>
</dbReference>
<name>A0A0B5QL35_CLOBE</name>
<evidence type="ECO:0000313" key="10">
    <source>
        <dbReference type="Proteomes" id="UP000031866"/>
    </source>
</evidence>
<reference evidence="4 13" key="6">
    <citation type="submission" date="2020-04" db="EMBL/GenBank/DDBJ databases">
        <authorList>
            <person name="Hitch T.C.A."/>
            <person name="Wylensek D."/>
            <person name="Clavel T."/>
        </authorList>
    </citation>
    <scope>NUCLEOTIDE SEQUENCE [LARGE SCALE GENOMIC DNA]</scope>
    <source>
        <strain evidence="4 13">WB01_NA02</strain>
    </source>
</reference>
<reference evidence="5" key="7">
    <citation type="submission" date="2020-05" db="EMBL/GenBank/DDBJ databases">
        <authorList>
            <person name="Brown S."/>
            <person name="Huntemann M."/>
            <person name="Clum A."/>
            <person name="Spunde A."/>
            <person name="Palaniappan K."/>
            <person name="Ritter S."/>
            <person name="Mikhailova N."/>
            <person name="Chen I.-M."/>
            <person name="Stamatis D."/>
            <person name="Reddy T."/>
            <person name="O'Malley R."/>
            <person name="Daum C."/>
            <person name="Shapiro N."/>
            <person name="Ivanova N."/>
            <person name="Kyrpides N."/>
            <person name="Woyke T."/>
        </authorList>
    </citation>
    <scope>NUCLEOTIDE SEQUENCE</scope>
    <source>
        <strain evidence="5">DJ080</strain>
    </source>
</reference>
<dbReference type="InterPro" id="IPR019657">
    <property type="entry name" value="ComFB"/>
</dbReference>
<dbReference type="Proteomes" id="UP000587880">
    <property type="component" value="Unassembled WGS sequence"/>
</dbReference>
<dbReference type="EMBL" id="CP010086">
    <property type="protein sequence ID" value="AJG98652.1"/>
    <property type="molecule type" value="Genomic_DNA"/>
</dbReference>
<reference evidence="1" key="2">
    <citation type="submission" date="2016-02" db="EMBL/GenBank/DDBJ databases">
        <title>Genome sequence of Clostridium beijerinckii strain 59B.</title>
        <authorList>
            <person name="Little G.T."/>
            <person name="Minton N.P."/>
        </authorList>
    </citation>
    <scope>NUCLEOTIDE SEQUENCE</scope>
    <source>
        <strain evidence="1">NCIMB 14988</strain>
    </source>
</reference>
<dbReference type="Pfam" id="PF10719">
    <property type="entry name" value="ComFB"/>
    <property type="match status" value="1"/>
</dbReference>
<dbReference type="KEGG" id="cbei:LF65_02054"/>
<evidence type="ECO:0000313" key="9">
    <source>
        <dbReference type="EMBL" id="OOP71271.1"/>
    </source>
</evidence>
<evidence type="ECO:0000313" key="7">
    <source>
        <dbReference type="EMBL" id="NSB15568.1"/>
    </source>
</evidence>
<dbReference type="OrthoDB" id="5616024at2"/>
<evidence type="ECO:0000313" key="2">
    <source>
        <dbReference type="EMBL" id="MBC2477748.1"/>
    </source>
</evidence>
<evidence type="ECO:0000313" key="8">
    <source>
        <dbReference type="EMBL" id="OOM60103.1"/>
    </source>
</evidence>
<reference evidence="3" key="9">
    <citation type="submission" date="2020-11" db="EMBL/GenBank/DDBJ databases">
        <authorList>
            <person name="Thieme N."/>
            <person name="Liebl W."/>
            <person name="Zverlov V."/>
        </authorList>
    </citation>
    <scope>NUCLEOTIDE SEQUENCE</scope>
    <source>
        <strain evidence="3">NT08</strain>
    </source>
</reference>
<reference evidence="9 11" key="4">
    <citation type="submission" date="2017-02" db="EMBL/GenBank/DDBJ databases">
        <title>Genome sequence of Clostridium beijerinckii Br21.</title>
        <authorList>
            <person name="Fonseca B.C."/>
            <person name="Guazzaroni M.E."/>
            <person name="Riano-Pachon D.M."/>
            <person name="Reginatto V."/>
        </authorList>
    </citation>
    <scope>NUCLEOTIDE SEQUENCE [LARGE SCALE GENOMIC DNA]</scope>
    <source>
        <strain evidence="9 11">Br21</strain>
    </source>
</reference>
<dbReference type="Proteomes" id="UP000631418">
    <property type="component" value="Unassembled WGS sequence"/>
</dbReference>
<dbReference type="EMBL" id="JABAGV010000119">
    <property type="protein sequence ID" value="MBC2477748.1"/>
    <property type="molecule type" value="Genomic_DNA"/>
</dbReference>
<accession>A0A0B5QL35</accession>
<evidence type="ECO:0000313" key="12">
    <source>
        <dbReference type="Proteomes" id="UP000190973"/>
    </source>
</evidence>
<dbReference type="Proteomes" id="UP000190973">
    <property type="component" value="Unassembled WGS sequence"/>
</dbReference>
<dbReference type="EMBL" id="LZZI01000057">
    <property type="protein sequence ID" value="OOM60103.1"/>
    <property type="molecule type" value="Genomic_DNA"/>
</dbReference>
<reference evidence="2" key="10">
    <citation type="journal article" date="2022" name="Nat. Biotechnol.">
        <title>Carbon-negative production of acetone and isopropanol by gas fermentation at industrial pilot scale.</title>
        <authorList>
            <person name="Liew F.E."/>
            <person name="Nogle R."/>
            <person name="Abdalla T."/>
            <person name="Rasor B.J."/>
            <person name="Canter C."/>
            <person name="Jensen R.O."/>
            <person name="Wang L."/>
            <person name="Strutz J."/>
            <person name="Chirania P."/>
            <person name="De Tissera S."/>
            <person name="Mueller A.P."/>
            <person name="Ruan Z."/>
            <person name="Gao A."/>
            <person name="Tran L."/>
            <person name="Engle N.L."/>
            <person name="Bromley J.C."/>
            <person name="Daniell J."/>
            <person name="Conrado R."/>
            <person name="Tschaplinski T.J."/>
            <person name="Giannone R.J."/>
            <person name="Hettich R.L."/>
            <person name="Karim A.S."/>
            <person name="Simpson S.D."/>
            <person name="Brown S.D."/>
            <person name="Leang C."/>
            <person name="Jewett M.C."/>
            <person name="Kopke M."/>
        </authorList>
    </citation>
    <scope>NUCLEOTIDE SEQUENCE</scope>
    <source>
        <strain evidence="2">DJ015</strain>
        <strain evidence="5">DJ080</strain>
    </source>
</reference>
<dbReference type="Proteomes" id="UP000821656">
    <property type="component" value="Unassembled WGS sequence"/>
</dbReference>
<evidence type="ECO:0000313" key="13">
    <source>
        <dbReference type="Proteomes" id="UP000587880"/>
    </source>
</evidence>
<evidence type="ECO:0000313" key="6">
    <source>
        <dbReference type="EMBL" id="NRV07103.1"/>
    </source>
</evidence>
<proteinExistence type="predicted"/>
<dbReference type="EMBL" id="JADOEF010000001">
    <property type="protein sequence ID" value="MBF7811330.1"/>
    <property type="molecule type" value="Genomic_DNA"/>
</dbReference>
<dbReference type="EMBL" id="MWMH01000009">
    <property type="protein sequence ID" value="OOP71271.1"/>
    <property type="molecule type" value="Genomic_DNA"/>
</dbReference>
<dbReference type="AlphaFoldDB" id="A0A0B5QL35"/>
<evidence type="ECO:0000313" key="11">
    <source>
        <dbReference type="Proteomes" id="UP000190959"/>
    </source>
</evidence>
<dbReference type="OMA" id="CKADVMA"/>
<dbReference type="Proteomes" id="UP000031866">
    <property type="component" value="Chromosome"/>
</dbReference>
<evidence type="ECO:0000313" key="3">
    <source>
        <dbReference type="EMBL" id="MBF7811330.1"/>
    </source>
</evidence>
<dbReference type="Proteomes" id="UP001194098">
    <property type="component" value="Unassembled WGS sequence"/>
</dbReference>
<dbReference type="EMBL" id="JABTDW010000001">
    <property type="protein sequence ID" value="NSB15568.1"/>
    <property type="molecule type" value="Genomic_DNA"/>
</dbReference>
<evidence type="ECO:0000313" key="1">
    <source>
        <dbReference type="EMBL" id="AJG98652.1"/>
    </source>
</evidence>
<dbReference type="EMBL" id="JABSXK010000001">
    <property type="protein sequence ID" value="NRV07103.1"/>
    <property type="molecule type" value="Genomic_DNA"/>
</dbReference>
<reference evidence="10" key="1">
    <citation type="submission" date="2014-12" db="EMBL/GenBank/DDBJ databases">
        <title>Genome sequence of Clostridium beijerinckii strain 59B.</title>
        <authorList>
            <person name="Little G.T."/>
            <person name="Minton N.P."/>
        </authorList>
    </citation>
    <scope>NUCLEOTIDE SEQUENCE [LARGE SCALE GENOMIC DNA]</scope>
    <source>
        <strain evidence="10">59B</strain>
    </source>
</reference>
<dbReference type="GeneID" id="66344789"/>
<gene>
    <name evidence="5" type="ORF">B0H41_001995</name>
    <name evidence="7" type="ORF">BCD95_003827</name>
    <name evidence="9" type="ORF">CBEIBR21_21640</name>
    <name evidence="8" type="ORF">CLBCK_30640</name>
    <name evidence="6" type="ORF">DFH45_000066</name>
    <name evidence="4" type="ORF">HF849_07530</name>
    <name evidence="2" type="ORF">HGI39_24280</name>
    <name evidence="3" type="ORF">IS491_22220</name>
    <name evidence="1" type="ORF">LF65_02054</name>
</gene>
<dbReference type="Proteomes" id="UP000190959">
    <property type="component" value="Unassembled WGS sequence"/>
</dbReference>
<dbReference type="RefSeq" id="WP_012058126.1">
    <property type="nucleotide sequence ID" value="NZ_BKAK01000005.1"/>
</dbReference>
<reference evidence="7" key="8">
    <citation type="submission" date="2020-06" db="EMBL/GenBank/DDBJ databases">
        <title>Genomic insights into acetone-butanol-ethanol (ABE) fermentation by sequencing solventogenic clostridia strains.</title>
        <authorList>
            <person name="Brown S."/>
        </authorList>
    </citation>
    <scope>NUCLEOTIDE SEQUENCE</scope>
    <source>
        <strain evidence="7">DJ123</strain>
        <strain evidence="6">DJ126</strain>
    </source>
</reference>
<organism evidence="1 10">
    <name type="scientific">Clostridium beijerinckii</name>
    <name type="common">Clostridium MP</name>
    <dbReference type="NCBI Taxonomy" id="1520"/>
    <lineage>
        <taxon>Bacteria</taxon>
        <taxon>Bacillati</taxon>
        <taxon>Bacillota</taxon>
        <taxon>Clostridia</taxon>
        <taxon>Eubacteriales</taxon>
        <taxon>Clostridiaceae</taxon>
        <taxon>Clostridium</taxon>
    </lineage>
</organism>
<dbReference type="EMBL" id="JABSWW010000001">
    <property type="protein sequence ID" value="NRT88316.1"/>
    <property type="molecule type" value="Genomic_DNA"/>
</dbReference>
<reference evidence="8 12" key="3">
    <citation type="submission" date="2016-05" db="EMBL/GenBank/DDBJ databases">
        <title>Microbial solvent formation.</title>
        <authorList>
            <person name="Poehlein A."/>
            <person name="Montoya Solano J.D."/>
            <person name="Flitsch S."/>
            <person name="Krabben P."/>
            <person name="Duerre P."/>
            <person name="Daniel R."/>
        </authorList>
    </citation>
    <scope>NUCLEOTIDE SEQUENCE [LARGE SCALE GENOMIC DNA]</scope>
    <source>
        <strain evidence="8 12">DSM 53</strain>
    </source>
</reference>
<sequence length="89" mass="10267">MENVINYMEIWVKEYMEILLAKTDGCKCDKCKRDIFTLSLNNLKPYYVATPLGKIMAKIESTKQQVETDIIVQVTTAINKVSNNPNHDR</sequence>
<reference evidence="2" key="5">
    <citation type="submission" date="2020-04" db="EMBL/GenBank/DDBJ databases">
        <authorList>
            <person name="Brown S."/>
        </authorList>
    </citation>
    <scope>NUCLEOTIDE SEQUENCE</scope>
    <source>
        <strain evidence="2">DJ015</strain>
    </source>
</reference>